<evidence type="ECO:0000313" key="3">
    <source>
        <dbReference type="Proteomes" id="UP000662986"/>
    </source>
</evidence>
<keyword evidence="3" id="KW-1185">Reference proteome</keyword>
<keyword evidence="2" id="KW-0614">Plasmid</keyword>
<feature type="region of interest" description="Disordered" evidence="1">
    <location>
        <begin position="51"/>
        <end position="70"/>
    </location>
</feature>
<organism evidence="2 3">
    <name type="scientific">Rhodococcus pseudokoreensis</name>
    <dbReference type="NCBI Taxonomy" id="2811421"/>
    <lineage>
        <taxon>Bacteria</taxon>
        <taxon>Bacillati</taxon>
        <taxon>Actinomycetota</taxon>
        <taxon>Actinomycetes</taxon>
        <taxon>Mycobacteriales</taxon>
        <taxon>Nocardiaceae</taxon>
        <taxon>Rhodococcus</taxon>
    </lineage>
</organism>
<accession>A0A974VYS1</accession>
<dbReference type="EMBL" id="CP070614">
    <property type="protein sequence ID" value="QSE87512.1"/>
    <property type="molecule type" value="Genomic_DNA"/>
</dbReference>
<reference evidence="2 3" key="2">
    <citation type="journal article" date="2022" name="Arch. Microbiol.">
        <title>Rhodococcus pseudokoreensis sp. nov. isolated from the rhizosphere of young M26 apple rootstocks.</title>
        <authorList>
            <person name="Kampfer P."/>
            <person name="Glaeser S.P."/>
            <person name="Blom J."/>
            <person name="Wolf J."/>
            <person name="Benning S."/>
            <person name="Schloter M."/>
            <person name="Neumann-Schaal M."/>
        </authorList>
    </citation>
    <scope>NUCLEOTIDE SEQUENCE [LARGE SCALE GENOMIC DNA]</scope>
    <source>
        <strain evidence="2 3">R79</strain>
    </source>
</reference>
<dbReference type="Proteomes" id="UP000662986">
    <property type="component" value="Plasmid unnamed5"/>
</dbReference>
<sequence length="70" mass="7065">MSRTVLTGSEGASEGEIGEGAVDVTELHLFGYAAAVLIGLGVGIEREHNVGTESATGAESRPVEPPGART</sequence>
<protein>
    <submittedName>
        <fullName evidence="2">Uncharacterized protein</fullName>
    </submittedName>
</protein>
<geneLocation type="plasmid" evidence="2 3">
    <name>unnamed5</name>
</geneLocation>
<name>A0A974VYS1_9NOCA</name>
<evidence type="ECO:0000313" key="2">
    <source>
        <dbReference type="EMBL" id="QSE87512.1"/>
    </source>
</evidence>
<proteinExistence type="predicted"/>
<reference evidence="2 3" key="1">
    <citation type="journal article" date="2021" name="Microbiol. Resour. Announc.">
        <title>Complete Genome Sequences of Two Rhodococcus sp. Strains with Large and Linear Chromosomes, Isolated from Apple Rhizosphere.</title>
        <authorList>
            <person name="Benning S."/>
            <person name="Brugnone N."/>
            <person name="Siani R."/>
            <person name="Kublik S."/>
            <person name="Schloter M."/>
            <person name="Rad V."/>
        </authorList>
    </citation>
    <scope>NUCLEOTIDE SEQUENCE [LARGE SCALE GENOMIC DNA]</scope>
    <source>
        <strain evidence="2 3">R79</strain>
    </source>
</reference>
<dbReference type="RefSeq" id="WP_206004274.1">
    <property type="nucleotide sequence ID" value="NZ_CP070614.1"/>
</dbReference>
<evidence type="ECO:0000256" key="1">
    <source>
        <dbReference type="SAM" id="MobiDB-lite"/>
    </source>
</evidence>
<gene>
    <name evidence="2" type="ORF">JWS13_01075</name>
</gene>